<evidence type="ECO:0000313" key="7">
    <source>
        <dbReference type="EMBL" id="OKS85826.1"/>
    </source>
</evidence>
<evidence type="ECO:0000256" key="3">
    <source>
        <dbReference type="PIRSR" id="PIRSR603782-1"/>
    </source>
</evidence>
<dbReference type="SUPFAM" id="SSF52833">
    <property type="entry name" value="Thioredoxin-like"/>
    <property type="match status" value="1"/>
</dbReference>
<evidence type="ECO:0000256" key="4">
    <source>
        <dbReference type="PIRSR" id="PIRSR603782-2"/>
    </source>
</evidence>
<accession>A0A1Q5ZVQ9</accession>
<keyword evidence="3" id="KW-0479">Metal-binding</keyword>
<dbReference type="PANTHER" id="PTHR12151:SF25">
    <property type="entry name" value="LINALOOL DEHYDRATASE_ISOMERASE DOMAIN-CONTAINING PROTEIN"/>
    <property type="match status" value="1"/>
</dbReference>
<dbReference type="PROSITE" id="PS51352">
    <property type="entry name" value="THIOREDOXIN_2"/>
    <property type="match status" value="1"/>
</dbReference>
<feature type="disulfide bond" description="Redox-active" evidence="4">
    <location>
        <begin position="84"/>
        <end position="88"/>
    </location>
</feature>
<name>A0A1Q5ZVQ9_9SPHI</name>
<dbReference type="STRING" id="1302689.RG47T_1272"/>
<dbReference type="Pfam" id="PF02630">
    <property type="entry name" value="SCO1-SenC"/>
    <property type="match status" value="1"/>
</dbReference>
<gene>
    <name evidence="7" type="ORF">RG47T_1272</name>
</gene>
<keyword evidence="8" id="KW-1185">Reference proteome</keyword>
<protein>
    <recommendedName>
        <fullName evidence="6">Thioredoxin domain-containing protein</fullName>
    </recommendedName>
</protein>
<keyword evidence="2 3" id="KW-0186">Copper</keyword>
<dbReference type="InterPro" id="IPR036249">
    <property type="entry name" value="Thioredoxin-like_sf"/>
</dbReference>
<dbReference type="InterPro" id="IPR003782">
    <property type="entry name" value="SCO1/SenC"/>
</dbReference>
<evidence type="ECO:0000256" key="2">
    <source>
        <dbReference type="ARBA" id="ARBA00023008"/>
    </source>
</evidence>
<proteinExistence type="inferred from homology"/>
<evidence type="ECO:0000259" key="6">
    <source>
        <dbReference type="PROSITE" id="PS51352"/>
    </source>
</evidence>
<dbReference type="Gene3D" id="3.40.30.10">
    <property type="entry name" value="Glutaredoxin"/>
    <property type="match status" value="1"/>
</dbReference>
<dbReference type="PANTHER" id="PTHR12151">
    <property type="entry name" value="ELECTRON TRANSPORT PROTIN SCO1/SENC FAMILY MEMBER"/>
    <property type="match status" value="1"/>
</dbReference>
<feature type="binding site" evidence="3">
    <location>
        <position position="84"/>
    </location>
    <ligand>
        <name>Cu cation</name>
        <dbReference type="ChEBI" id="CHEBI:23378"/>
    </ligand>
</feature>
<dbReference type="GO" id="GO:0046872">
    <property type="term" value="F:metal ion binding"/>
    <property type="evidence" value="ECO:0007669"/>
    <property type="project" value="UniProtKB-KW"/>
</dbReference>
<keyword evidence="4" id="KW-1015">Disulfide bond</keyword>
<dbReference type="RefSeq" id="WP_074488610.1">
    <property type="nucleotide sequence ID" value="NZ_FPAM01000002.1"/>
</dbReference>
<feature type="domain" description="Thioredoxin" evidence="6">
    <location>
        <begin position="46"/>
        <end position="203"/>
    </location>
</feature>
<dbReference type="InterPro" id="IPR013766">
    <property type="entry name" value="Thioredoxin_domain"/>
</dbReference>
<organism evidence="7 8">
    <name type="scientific">Mucilaginibacter polytrichastri</name>
    <dbReference type="NCBI Taxonomy" id="1302689"/>
    <lineage>
        <taxon>Bacteria</taxon>
        <taxon>Pseudomonadati</taxon>
        <taxon>Bacteroidota</taxon>
        <taxon>Sphingobacteriia</taxon>
        <taxon>Sphingobacteriales</taxon>
        <taxon>Sphingobacteriaceae</taxon>
        <taxon>Mucilaginibacter</taxon>
    </lineage>
</organism>
<evidence type="ECO:0000256" key="5">
    <source>
        <dbReference type="SAM" id="SignalP"/>
    </source>
</evidence>
<dbReference type="AlphaFoldDB" id="A0A1Q5ZVQ9"/>
<feature type="chain" id="PRO_5010301344" description="Thioredoxin domain-containing protein" evidence="5">
    <location>
        <begin position="22"/>
        <end position="211"/>
    </location>
</feature>
<evidence type="ECO:0000256" key="1">
    <source>
        <dbReference type="ARBA" id="ARBA00010996"/>
    </source>
</evidence>
<dbReference type="PROSITE" id="PS51257">
    <property type="entry name" value="PROKAR_LIPOPROTEIN"/>
    <property type="match status" value="1"/>
</dbReference>
<feature type="binding site" evidence="3">
    <location>
        <position position="166"/>
    </location>
    <ligand>
        <name>Cu cation</name>
        <dbReference type="ChEBI" id="CHEBI:23378"/>
    </ligand>
</feature>
<reference evidence="7 8" key="1">
    <citation type="submission" date="2016-11" db="EMBL/GenBank/DDBJ databases">
        <title>Whole Genome Sequencing of Mucilaginibacter polytrichastri RG4-7(T) isolated from the moss sample.</title>
        <authorList>
            <person name="Li Y."/>
        </authorList>
    </citation>
    <scope>NUCLEOTIDE SEQUENCE [LARGE SCALE GENOMIC DNA]</scope>
    <source>
        <strain evidence="7 8">RG4-7</strain>
    </source>
</reference>
<comment type="similarity">
    <text evidence="1">Belongs to the SCO1/2 family.</text>
</comment>
<comment type="caution">
    <text evidence="7">The sequence shown here is derived from an EMBL/GenBank/DDBJ whole genome shotgun (WGS) entry which is preliminary data.</text>
</comment>
<dbReference type="EMBL" id="MPPL01000001">
    <property type="protein sequence ID" value="OKS85826.1"/>
    <property type="molecule type" value="Genomic_DNA"/>
</dbReference>
<evidence type="ECO:0000313" key="8">
    <source>
        <dbReference type="Proteomes" id="UP000186720"/>
    </source>
</evidence>
<feature type="binding site" evidence="3">
    <location>
        <position position="88"/>
    </location>
    <ligand>
        <name>Cu cation</name>
        <dbReference type="ChEBI" id="CHEBI:23378"/>
    </ligand>
</feature>
<keyword evidence="5" id="KW-0732">Signal</keyword>
<dbReference type="CDD" id="cd02968">
    <property type="entry name" value="SCO"/>
    <property type="match status" value="1"/>
</dbReference>
<feature type="signal peptide" evidence="5">
    <location>
        <begin position="1"/>
        <end position="21"/>
    </location>
</feature>
<dbReference type="Proteomes" id="UP000186720">
    <property type="component" value="Unassembled WGS sequence"/>
</dbReference>
<sequence length="211" mass="23758">MKNLFYAVICVLSISACSNNASQKVLPILGNREADTKTVNGKTITDTVYQTIPKFKFINQYGDSVSNKTLDGNIYVADFFFTTCPSICPVMHRNMLNVYKEFKNAGNFKIVSYTIDPKHDSVAVLKKYADNLGITGKNWLFLQGQKEETYKLAKSYMVEAREGNVHDGYFILIDKQKRIRGSYLGTDPAEVAKMIADIKTLQADPEQNIVQ</sequence>
<dbReference type="OrthoDB" id="9811998at2"/>